<organism evidence="1 2">
    <name type="scientific">Paraglomus brasilianum</name>
    <dbReference type="NCBI Taxonomy" id="144538"/>
    <lineage>
        <taxon>Eukaryota</taxon>
        <taxon>Fungi</taxon>
        <taxon>Fungi incertae sedis</taxon>
        <taxon>Mucoromycota</taxon>
        <taxon>Glomeromycotina</taxon>
        <taxon>Glomeromycetes</taxon>
        <taxon>Paraglomerales</taxon>
        <taxon>Paraglomeraceae</taxon>
        <taxon>Paraglomus</taxon>
    </lineage>
</organism>
<name>A0A9N9CVH0_9GLOM</name>
<sequence length="88" mass="10266">MTPIRDEEDYPENVDVQDSECVSNGIVDYCNLNNNETDAPDHMPTSPFYAQTMKKYGDLHENVYKNVERMRAVIELIEGHFHVKFRNS</sequence>
<proteinExistence type="predicted"/>
<accession>A0A9N9CVH0</accession>
<gene>
    <name evidence="1" type="ORF">PBRASI_LOCUS8521</name>
</gene>
<protein>
    <submittedName>
        <fullName evidence="1">650_t:CDS:1</fullName>
    </submittedName>
</protein>
<dbReference type="Proteomes" id="UP000789739">
    <property type="component" value="Unassembled WGS sequence"/>
</dbReference>
<comment type="caution">
    <text evidence="1">The sequence shown here is derived from an EMBL/GenBank/DDBJ whole genome shotgun (WGS) entry which is preliminary data.</text>
</comment>
<reference evidence="1" key="1">
    <citation type="submission" date="2021-06" db="EMBL/GenBank/DDBJ databases">
        <authorList>
            <person name="Kallberg Y."/>
            <person name="Tangrot J."/>
            <person name="Rosling A."/>
        </authorList>
    </citation>
    <scope>NUCLEOTIDE SEQUENCE</scope>
    <source>
        <strain evidence="1">BR232B</strain>
    </source>
</reference>
<dbReference type="AlphaFoldDB" id="A0A9N9CVH0"/>
<evidence type="ECO:0000313" key="2">
    <source>
        <dbReference type="Proteomes" id="UP000789739"/>
    </source>
</evidence>
<keyword evidence="2" id="KW-1185">Reference proteome</keyword>
<evidence type="ECO:0000313" key="1">
    <source>
        <dbReference type="EMBL" id="CAG8617650.1"/>
    </source>
</evidence>
<dbReference type="EMBL" id="CAJVPI010001546">
    <property type="protein sequence ID" value="CAG8617650.1"/>
    <property type="molecule type" value="Genomic_DNA"/>
</dbReference>